<organism evidence="2 3">
    <name type="scientific">Desulfurispira natronophila</name>
    <dbReference type="NCBI Taxonomy" id="682562"/>
    <lineage>
        <taxon>Bacteria</taxon>
        <taxon>Pseudomonadati</taxon>
        <taxon>Chrysiogenota</taxon>
        <taxon>Chrysiogenia</taxon>
        <taxon>Chrysiogenales</taxon>
        <taxon>Chrysiogenaceae</taxon>
        <taxon>Desulfurispira</taxon>
    </lineage>
</organism>
<evidence type="ECO:0000313" key="3">
    <source>
        <dbReference type="Proteomes" id="UP000528322"/>
    </source>
</evidence>
<dbReference type="AlphaFoldDB" id="A0A7W7Y3X5"/>
<gene>
    <name evidence="2" type="ORF">HNR37_000932</name>
</gene>
<evidence type="ECO:0000313" key="2">
    <source>
        <dbReference type="EMBL" id="MBB5021620.1"/>
    </source>
</evidence>
<keyword evidence="1" id="KW-0812">Transmembrane</keyword>
<keyword evidence="1" id="KW-1133">Transmembrane helix</keyword>
<comment type="caution">
    <text evidence="2">The sequence shown here is derived from an EMBL/GenBank/DDBJ whole genome shotgun (WGS) entry which is preliminary data.</text>
</comment>
<keyword evidence="1" id="KW-0472">Membrane</keyword>
<feature type="transmembrane region" description="Helical" evidence="1">
    <location>
        <begin position="24"/>
        <end position="42"/>
    </location>
</feature>
<dbReference type="Proteomes" id="UP000528322">
    <property type="component" value="Unassembled WGS sequence"/>
</dbReference>
<dbReference type="EMBL" id="JACHID010000004">
    <property type="protein sequence ID" value="MBB5021620.1"/>
    <property type="molecule type" value="Genomic_DNA"/>
</dbReference>
<evidence type="ECO:0000256" key="1">
    <source>
        <dbReference type="SAM" id="Phobius"/>
    </source>
</evidence>
<keyword evidence="3" id="KW-1185">Reference proteome</keyword>
<reference evidence="2 3" key="1">
    <citation type="submission" date="2020-08" db="EMBL/GenBank/DDBJ databases">
        <title>Genomic Encyclopedia of Type Strains, Phase IV (KMG-IV): sequencing the most valuable type-strain genomes for metagenomic binning, comparative biology and taxonomic classification.</title>
        <authorList>
            <person name="Goeker M."/>
        </authorList>
    </citation>
    <scope>NUCLEOTIDE SEQUENCE [LARGE SCALE GENOMIC DNA]</scope>
    <source>
        <strain evidence="2 3">DSM 22071</strain>
    </source>
</reference>
<name>A0A7W7Y3X5_9BACT</name>
<accession>A0A7W7Y3X5</accession>
<sequence length="44" mass="5185">MKYAFVVLLLAIWALYPTRYPFRWVIRALIVGLIFLSIMTSIKP</sequence>
<proteinExistence type="predicted"/>
<protein>
    <submittedName>
        <fullName evidence="2">Uncharacterized protein</fullName>
    </submittedName>
</protein>